<accession>L9JK01</accession>
<evidence type="ECO:0000256" key="1">
    <source>
        <dbReference type="SAM" id="MobiDB-lite"/>
    </source>
</evidence>
<organism evidence="2 3">
    <name type="scientific">Tupaia chinensis</name>
    <name type="common">Chinese tree shrew</name>
    <name type="synonym">Tupaia belangeri chinensis</name>
    <dbReference type="NCBI Taxonomy" id="246437"/>
    <lineage>
        <taxon>Eukaryota</taxon>
        <taxon>Metazoa</taxon>
        <taxon>Chordata</taxon>
        <taxon>Craniata</taxon>
        <taxon>Vertebrata</taxon>
        <taxon>Euteleostomi</taxon>
        <taxon>Mammalia</taxon>
        <taxon>Eutheria</taxon>
        <taxon>Euarchontoglires</taxon>
        <taxon>Scandentia</taxon>
        <taxon>Tupaiidae</taxon>
        <taxon>Tupaia</taxon>
    </lineage>
</organism>
<dbReference type="Proteomes" id="UP000011518">
    <property type="component" value="Unassembled WGS sequence"/>
</dbReference>
<dbReference type="InParanoid" id="L9JK01"/>
<protein>
    <submittedName>
        <fullName evidence="2">Uncharacterized protein</fullName>
    </submittedName>
</protein>
<feature type="compositionally biased region" description="Basic and acidic residues" evidence="1">
    <location>
        <begin position="75"/>
        <end position="90"/>
    </location>
</feature>
<reference evidence="3" key="1">
    <citation type="submission" date="2012-07" db="EMBL/GenBank/DDBJ databases">
        <title>Genome of the Chinese tree shrew, a rising model animal genetically related to primates.</title>
        <authorList>
            <person name="Zhang G."/>
            <person name="Fan Y."/>
            <person name="Yao Y."/>
            <person name="Huang Z."/>
        </authorList>
    </citation>
    <scope>NUCLEOTIDE SEQUENCE [LARGE SCALE GENOMIC DNA]</scope>
</reference>
<evidence type="ECO:0000313" key="3">
    <source>
        <dbReference type="Proteomes" id="UP000011518"/>
    </source>
</evidence>
<dbReference type="AlphaFoldDB" id="L9JK01"/>
<evidence type="ECO:0000313" key="2">
    <source>
        <dbReference type="EMBL" id="ELW50693.1"/>
    </source>
</evidence>
<proteinExistence type="predicted"/>
<reference evidence="3" key="2">
    <citation type="journal article" date="2013" name="Nat. Commun.">
        <title>Genome of the Chinese tree shrew.</title>
        <authorList>
            <person name="Fan Y."/>
            <person name="Huang Z.Y."/>
            <person name="Cao C.C."/>
            <person name="Chen C.S."/>
            <person name="Chen Y.X."/>
            <person name="Fan D.D."/>
            <person name="He J."/>
            <person name="Hou H.L."/>
            <person name="Hu L."/>
            <person name="Hu X.T."/>
            <person name="Jiang X.T."/>
            <person name="Lai R."/>
            <person name="Lang Y.S."/>
            <person name="Liang B."/>
            <person name="Liao S.G."/>
            <person name="Mu D."/>
            <person name="Ma Y.Y."/>
            <person name="Niu Y.Y."/>
            <person name="Sun X.Q."/>
            <person name="Xia J.Q."/>
            <person name="Xiao J."/>
            <person name="Xiong Z.Q."/>
            <person name="Xu L."/>
            <person name="Yang L."/>
            <person name="Zhang Y."/>
            <person name="Zhao W."/>
            <person name="Zhao X.D."/>
            <person name="Zheng Y.T."/>
            <person name="Zhou J.M."/>
            <person name="Zhu Y.B."/>
            <person name="Zhang G.J."/>
            <person name="Wang J."/>
            <person name="Yao Y.G."/>
        </authorList>
    </citation>
    <scope>NUCLEOTIDE SEQUENCE [LARGE SCALE GENOMIC DNA]</scope>
</reference>
<sequence length="139" mass="16299">MKRIEEMQRKETSFQDEIIISEEKAHNNRLRAHAVERAVVEKTQEIIYLKDRLAAMHRQWMLEGLRLQNPVPRGPDMDRTPQRGESEHHAFPTKINYVIPPERPKKEQVDMFGKGPRPFQGPPYVPHPAQSHASPYEQD</sequence>
<gene>
    <name evidence="2" type="ORF">TREES_T100000826</name>
</gene>
<name>L9JK01_TUPCH</name>
<feature type="region of interest" description="Disordered" evidence="1">
    <location>
        <begin position="68"/>
        <end position="139"/>
    </location>
</feature>
<dbReference type="EMBL" id="KB320976">
    <property type="protein sequence ID" value="ELW50693.1"/>
    <property type="molecule type" value="Genomic_DNA"/>
</dbReference>
<keyword evidence="3" id="KW-1185">Reference proteome</keyword>